<evidence type="ECO:0000313" key="2">
    <source>
        <dbReference type="EMBL" id="GII38105.1"/>
    </source>
</evidence>
<comment type="caution">
    <text evidence="2">The sequence shown here is derived from an EMBL/GenBank/DDBJ whole genome shotgun (WGS) entry which is preliminary data.</text>
</comment>
<reference evidence="2 3" key="1">
    <citation type="submission" date="2021-01" db="EMBL/GenBank/DDBJ databases">
        <title>Whole genome shotgun sequence of Planotetraspora phitsanulokensis NBRC 104273.</title>
        <authorList>
            <person name="Komaki H."/>
            <person name="Tamura T."/>
        </authorList>
    </citation>
    <scope>NUCLEOTIDE SEQUENCE [LARGE SCALE GENOMIC DNA]</scope>
    <source>
        <strain evidence="2 3">NBRC 104273</strain>
    </source>
</reference>
<gene>
    <name evidence="2" type="ORF">Pph01_31080</name>
</gene>
<organism evidence="2 3">
    <name type="scientific">Planotetraspora phitsanulokensis</name>
    <dbReference type="NCBI Taxonomy" id="575192"/>
    <lineage>
        <taxon>Bacteria</taxon>
        <taxon>Bacillati</taxon>
        <taxon>Actinomycetota</taxon>
        <taxon>Actinomycetes</taxon>
        <taxon>Streptosporangiales</taxon>
        <taxon>Streptosporangiaceae</taxon>
        <taxon>Planotetraspora</taxon>
    </lineage>
</organism>
<keyword evidence="3" id="KW-1185">Reference proteome</keyword>
<dbReference type="RefSeq" id="WP_204073743.1">
    <property type="nucleotide sequence ID" value="NZ_BAABHI010000013.1"/>
</dbReference>
<protein>
    <submittedName>
        <fullName evidence="2">Uncharacterized protein</fullName>
    </submittedName>
</protein>
<dbReference type="Proteomes" id="UP000622547">
    <property type="component" value="Unassembled WGS sequence"/>
</dbReference>
<dbReference type="EMBL" id="BOOP01000011">
    <property type="protein sequence ID" value="GII38105.1"/>
    <property type="molecule type" value="Genomic_DNA"/>
</dbReference>
<name>A0A8J3XEH2_9ACTN</name>
<feature type="region of interest" description="Disordered" evidence="1">
    <location>
        <begin position="1"/>
        <end position="23"/>
    </location>
</feature>
<sequence>MEIAVTGSWSGYRSPSEARPAVGNSLAAGGRQLVQVITEIEHGAWGDLAMLLERRRAVGDEPAPPA</sequence>
<accession>A0A8J3XEH2</accession>
<proteinExistence type="predicted"/>
<dbReference type="AlphaFoldDB" id="A0A8J3XEH2"/>
<evidence type="ECO:0000313" key="3">
    <source>
        <dbReference type="Proteomes" id="UP000622547"/>
    </source>
</evidence>
<evidence type="ECO:0000256" key="1">
    <source>
        <dbReference type="SAM" id="MobiDB-lite"/>
    </source>
</evidence>